<dbReference type="Proteomes" id="UP000271700">
    <property type="component" value="Unassembled WGS sequence"/>
</dbReference>
<keyword evidence="1" id="KW-0812">Transmembrane</keyword>
<comment type="caution">
    <text evidence="2">The sequence shown here is derived from an EMBL/GenBank/DDBJ whole genome shotgun (WGS) entry which is preliminary data.</text>
</comment>
<name>A0A497YZT2_9RHOB</name>
<evidence type="ECO:0000313" key="3">
    <source>
        <dbReference type="Proteomes" id="UP000271700"/>
    </source>
</evidence>
<keyword evidence="3" id="KW-1185">Reference proteome</keyword>
<feature type="transmembrane region" description="Helical" evidence="1">
    <location>
        <begin position="6"/>
        <end position="25"/>
    </location>
</feature>
<proteinExistence type="predicted"/>
<organism evidence="2 3">
    <name type="scientific">Ruegeria conchae</name>
    <dbReference type="NCBI Taxonomy" id="981384"/>
    <lineage>
        <taxon>Bacteria</taxon>
        <taxon>Pseudomonadati</taxon>
        <taxon>Pseudomonadota</taxon>
        <taxon>Alphaproteobacteria</taxon>
        <taxon>Rhodobacterales</taxon>
        <taxon>Roseobacteraceae</taxon>
        <taxon>Ruegeria</taxon>
    </lineage>
</organism>
<dbReference type="SUPFAM" id="SSF51395">
    <property type="entry name" value="FMN-linked oxidoreductases"/>
    <property type="match status" value="1"/>
</dbReference>
<reference evidence="2 3" key="1">
    <citation type="submission" date="2018-10" db="EMBL/GenBank/DDBJ databases">
        <title>Genomic Encyclopedia of Archaeal and Bacterial Type Strains, Phase II (KMG-II): from individual species to whole genera.</title>
        <authorList>
            <person name="Goeker M."/>
        </authorList>
    </citation>
    <scope>NUCLEOTIDE SEQUENCE [LARGE SCALE GENOMIC DNA]</scope>
    <source>
        <strain evidence="2 3">DSM 29317</strain>
    </source>
</reference>
<keyword evidence="1" id="KW-0472">Membrane</keyword>
<evidence type="ECO:0000313" key="2">
    <source>
        <dbReference type="EMBL" id="RLJ98545.1"/>
    </source>
</evidence>
<sequence>MLQQSSSLVGLAVLWLIVIHVWVITQFDRAMWRNFPVVARCCHVFERLCGLFWQYFFVQDRAETPFNWSEQSGIGCTYKNATSTVPLGSTRDLRPIGAVHFAHYPLLTVEQGAKGHSVAIVGR</sequence>
<gene>
    <name evidence="2" type="ORF">CLV75_4248</name>
</gene>
<protein>
    <submittedName>
        <fullName evidence="2">Uncharacterized protein</fullName>
    </submittedName>
</protein>
<dbReference type="EMBL" id="RCCT01000009">
    <property type="protein sequence ID" value="RLJ98545.1"/>
    <property type="molecule type" value="Genomic_DNA"/>
</dbReference>
<keyword evidence="1" id="KW-1133">Transmembrane helix</keyword>
<evidence type="ECO:0000256" key="1">
    <source>
        <dbReference type="SAM" id="Phobius"/>
    </source>
</evidence>
<dbReference type="STRING" id="981384.GCA_000192475_00364"/>
<accession>A0A497YZT2</accession>
<dbReference type="AlphaFoldDB" id="A0A497YZT2"/>